<evidence type="ECO:0000313" key="3">
    <source>
        <dbReference type="Proteomes" id="UP001066276"/>
    </source>
</evidence>
<dbReference type="AlphaFoldDB" id="A0AAV7TRR6"/>
<dbReference type="Proteomes" id="UP001066276">
    <property type="component" value="Chromosome 3_2"/>
</dbReference>
<organism evidence="2 3">
    <name type="scientific">Pleurodeles waltl</name>
    <name type="common">Iberian ribbed newt</name>
    <dbReference type="NCBI Taxonomy" id="8319"/>
    <lineage>
        <taxon>Eukaryota</taxon>
        <taxon>Metazoa</taxon>
        <taxon>Chordata</taxon>
        <taxon>Craniata</taxon>
        <taxon>Vertebrata</taxon>
        <taxon>Euteleostomi</taxon>
        <taxon>Amphibia</taxon>
        <taxon>Batrachia</taxon>
        <taxon>Caudata</taxon>
        <taxon>Salamandroidea</taxon>
        <taxon>Salamandridae</taxon>
        <taxon>Pleurodelinae</taxon>
        <taxon>Pleurodeles</taxon>
    </lineage>
</organism>
<name>A0AAV7TRR6_PLEWA</name>
<evidence type="ECO:0000313" key="2">
    <source>
        <dbReference type="EMBL" id="KAJ1178904.1"/>
    </source>
</evidence>
<sequence>MLIGLCPVRILPHTNPPCPQKVFEIYRSREPLSISCPSLRAQISPKNIYQMPSTSGSLSQEKKAPGLSILRRLVNKSKDIHRSTQVNEKVRFLTDQSRIHNQLGEVQPSTSTQYYFSGSKTEHRIRHRMSHVRETTKVTNPREFHTQKTKGYSPSLQITIGYDVFMHTSDPSVSAKDAPLVGAAKPSMASSIRNFRRPDTNNSDNDQDPQVVVSKASSLNRSLVSSTASPVDHNNRCLTGRLGRSITRPENKWQMANSSGIKAYQLARTQGSAPRLTSVPPKNLWIASGDKNGQHHYDALSQQARRYKISHPLQGSPSNLELGLAARRHTIGGAFAGNKQKGSRCTQQAKIGLSRVGTRPDGTNPDFFPVGNTNSGSVCKEGQRQMPVLRKLASPKGILGECVFDSLVRHLCLRLSSYSVDPKGPHEDENRTVHSHTDSPILAAPTLVHRAPHSVSQTSYSTGAVTSFTNNEQRPSSTPRSAVNAVSSMAPHHREFAHLNIPQDCRNILSQARADSTNKAYQCKWKRFCA</sequence>
<dbReference type="EMBL" id="JANPWB010000006">
    <property type="protein sequence ID" value="KAJ1178904.1"/>
    <property type="molecule type" value="Genomic_DNA"/>
</dbReference>
<keyword evidence="3" id="KW-1185">Reference proteome</keyword>
<dbReference type="PANTHER" id="PTHR33066">
    <property type="entry name" value="INTEGRASE_SAM-LIKE_N DOMAIN-CONTAINING PROTEIN"/>
    <property type="match status" value="1"/>
</dbReference>
<comment type="caution">
    <text evidence="2">The sequence shown here is derived from an EMBL/GenBank/DDBJ whole genome shotgun (WGS) entry which is preliminary data.</text>
</comment>
<proteinExistence type="predicted"/>
<protein>
    <submittedName>
        <fullName evidence="2">Uncharacterized protein</fullName>
    </submittedName>
</protein>
<evidence type="ECO:0000256" key="1">
    <source>
        <dbReference type="SAM" id="MobiDB-lite"/>
    </source>
</evidence>
<feature type="region of interest" description="Disordered" evidence="1">
    <location>
        <begin position="184"/>
        <end position="209"/>
    </location>
</feature>
<reference evidence="2" key="1">
    <citation type="journal article" date="2022" name="bioRxiv">
        <title>Sequencing and chromosome-scale assembly of the giantPleurodeles waltlgenome.</title>
        <authorList>
            <person name="Brown T."/>
            <person name="Elewa A."/>
            <person name="Iarovenko S."/>
            <person name="Subramanian E."/>
            <person name="Araus A.J."/>
            <person name="Petzold A."/>
            <person name="Susuki M."/>
            <person name="Suzuki K.-i.T."/>
            <person name="Hayashi T."/>
            <person name="Toyoda A."/>
            <person name="Oliveira C."/>
            <person name="Osipova E."/>
            <person name="Leigh N.D."/>
            <person name="Simon A."/>
            <person name="Yun M.H."/>
        </authorList>
    </citation>
    <scope>NUCLEOTIDE SEQUENCE</scope>
    <source>
        <strain evidence="2">20211129_DDA</strain>
        <tissue evidence="2">Liver</tissue>
    </source>
</reference>
<gene>
    <name evidence="2" type="ORF">NDU88_004145</name>
</gene>
<dbReference type="PANTHER" id="PTHR33066:SF2">
    <property type="entry name" value="FILAGGRIN-2-LIKE"/>
    <property type="match status" value="1"/>
</dbReference>
<accession>A0AAV7TRR6</accession>